<dbReference type="RefSeq" id="WP_272750626.1">
    <property type="nucleotide sequence ID" value="NZ_JAQQLF010000004.1"/>
</dbReference>
<dbReference type="NCBIfam" id="TIGR00125">
    <property type="entry name" value="cyt_tran_rel"/>
    <property type="match status" value="1"/>
</dbReference>
<dbReference type="EMBL" id="JAQQLF010000004">
    <property type="protein sequence ID" value="MDC7716193.1"/>
    <property type="molecule type" value="Genomic_DNA"/>
</dbReference>
<keyword evidence="6" id="KW-0119">Carbohydrate metabolism</keyword>
<keyword evidence="3 9" id="KW-0548">Nucleotidyltransferase</keyword>
<dbReference type="InterPro" id="IPR014729">
    <property type="entry name" value="Rossmann-like_a/b/a_fold"/>
</dbReference>
<keyword evidence="5" id="KW-0067">ATP-binding</keyword>
<comment type="caution">
    <text evidence="9">The sequence shown here is derived from an EMBL/GenBank/DDBJ whole genome shotgun (WGS) entry which is preliminary data.</text>
</comment>
<keyword evidence="4" id="KW-0547">Nucleotide-binding</keyword>
<dbReference type="InterPro" id="IPR050385">
    <property type="entry name" value="Archaeal_FAD_synthase"/>
</dbReference>
<dbReference type="InterPro" id="IPR011914">
    <property type="entry name" value="RfaE_dom_II"/>
</dbReference>
<evidence type="ECO:0000313" key="9">
    <source>
        <dbReference type="EMBL" id="MDC7716193.1"/>
    </source>
</evidence>
<dbReference type="Proteomes" id="UP001219956">
    <property type="component" value="Unassembled WGS sequence"/>
</dbReference>
<dbReference type="PANTHER" id="PTHR43793:SF2">
    <property type="entry name" value="BIFUNCTIONAL PROTEIN HLDE"/>
    <property type="match status" value="1"/>
</dbReference>
<dbReference type="Gene3D" id="3.40.50.620">
    <property type="entry name" value="HUPs"/>
    <property type="match status" value="1"/>
</dbReference>
<reference evidence="9 10" key="1">
    <citation type="submission" date="2023-01" db="EMBL/GenBank/DDBJ databases">
        <title>Novel species of the genus Vogesella isolated from rivers.</title>
        <authorList>
            <person name="Lu H."/>
        </authorList>
    </citation>
    <scope>NUCLEOTIDE SEQUENCE [LARGE SCALE GENOMIC DNA]</scope>
    <source>
        <strain evidence="9 10">DC21W</strain>
    </source>
</reference>
<evidence type="ECO:0000256" key="5">
    <source>
        <dbReference type="ARBA" id="ARBA00022840"/>
    </source>
</evidence>
<feature type="domain" description="Cytidyltransferase-like" evidence="8">
    <location>
        <begin position="33"/>
        <end position="128"/>
    </location>
</feature>
<evidence type="ECO:0000256" key="7">
    <source>
        <dbReference type="ARBA" id="ARBA00047428"/>
    </source>
</evidence>
<accession>A0ABT5IVG8</accession>
<keyword evidence="10" id="KW-1185">Reference proteome</keyword>
<sequence length="167" mass="17981">MSMSYPAPDFENKICPPEVLAEKLAALPRPIVFTNGCFDILHRGHVTYLAQARALGASLVLGLNTDASVKRLGKGDDRPINNELNRAAVLAALQSVDLVTWFDSDTPAELIERVKPDVLVKGGDWAPDKIVGSAETLARGGSVHSIPFLFATSTTETIKKIRTVDGQ</sequence>
<evidence type="ECO:0000256" key="3">
    <source>
        <dbReference type="ARBA" id="ARBA00022695"/>
    </source>
</evidence>
<dbReference type="SUPFAM" id="SSF52374">
    <property type="entry name" value="Nucleotidylyl transferase"/>
    <property type="match status" value="1"/>
</dbReference>
<evidence type="ECO:0000256" key="4">
    <source>
        <dbReference type="ARBA" id="ARBA00022741"/>
    </source>
</evidence>
<evidence type="ECO:0000259" key="8">
    <source>
        <dbReference type="Pfam" id="PF01467"/>
    </source>
</evidence>
<gene>
    <name evidence="9" type="primary">rfaE2</name>
    <name evidence="9" type="ORF">PQU95_03025</name>
</gene>
<evidence type="ECO:0000256" key="2">
    <source>
        <dbReference type="ARBA" id="ARBA00022679"/>
    </source>
</evidence>
<evidence type="ECO:0000313" key="10">
    <source>
        <dbReference type="Proteomes" id="UP001219956"/>
    </source>
</evidence>
<proteinExistence type="predicted"/>
<dbReference type="EC" id="2.7.7.70" evidence="1"/>
<organism evidence="9 10">
    <name type="scientific">Vogesella aquatica</name>
    <dbReference type="NCBI Taxonomy" id="2984206"/>
    <lineage>
        <taxon>Bacteria</taxon>
        <taxon>Pseudomonadati</taxon>
        <taxon>Pseudomonadota</taxon>
        <taxon>Betaproteobacteria</taxon>
        <taxon>Neisseriales</taxon>
        <taxon>Chromobacteriaceae</taxon>
        <taxon>Vogesella</taxon>
    </lineage>
</organism>
<keyword evidence="2" id="KW-0808">Transferase</keyword>
<evidence type="ECO:0000256" key="1">
    <source>
        <dbReference type="ARBA" id="ARBA00012519"/>
    </source>
</evidence>
<evidence type="ECO:0000256" key="6">
    <source>
        <dbReference type="ARBA" id="ARBA00023277"/>
    </source>
</evidence>
<dbReference type="PANTHER" id="PTHR43793">
    <property type="entry name" value="FAD SYNTHASE"/>
    <property type="match status" value="1"/>
</dbReference>
<protein>
    <recommendedName>
        <fullName evidence="1">D-glycero-beta-D-manno-heptose 1-phosphate adenylyltransferase</fullName>
        <ecNumber evidence="1">2.7.7.70</ecNumber>
    </recommendedName>
</protein>
<dbReference type="NCBIfam" id="TIGR02199">
    <property type="entry name" value="rfaE_dom_II"/>
    <property type="match status" value="1"/>
</dbReference>
<name>A0ABT5IVG8_9NEIS</name>
<dbReference type="Pfam" id="PF01467">
    <property type="entry name" value="CTP_transf_like"/>
    <property type="match status" value="1"/>
</dbReference>
<comment type="catalytic activity">
    <reaction evidence="7">
        <text>D-glycero-beta-D-manno-heptose 1-phosphate + ATP + H(+) = ADP-D-glycero-beta-D-manno-heptose + diphosphate</text>
        <dbReference type="Rhea" id="RHEA:27465"/>
        <dbReference type="ChEBI" id="CHEBI:15378"/>
        <dbReference type="ChEBI" id="CHEBI:30616"/>
        <dbReference type="ChEBI" id="CHEBI:33019"/>
        <dbReference type="ChEBI" id="CHEBI:59967"/>
        <dbReference type="ChEBI" id="CHEBI:61593"/>
        <dbReference type="EC" id="2.7.7.70"/>
    </reaction>
</comment>
<dbReference type="GO" id="GO:0016779">
    <property type="term" value="F:nucleotidyltransferase activity"/>
    <property type="evidence" value="ECO:0007669"/>
    <property type="project" value="UniProtKB-KW"/>
</dbReference>
<dbReference type="InterPro" id="IPR004821">
    <property type="entry name" value="Cyt_trans-like"/>
</dbReference>